<feature type="transmembrane region" description="Helical" evidence="1">
    <location>
        <begin position="25"/>
        <end position="47"/>
    </location>
</feature>
<reference evidence="2" key="1">
    <citation type="submission" date="2014-09" db="EMBL/GenBank/DDBJ databases">
        <title>Genome sequence of the luminous mushroom Mycena chlorophos for searching fungal bioluminescence genes.</title>
        <authorList>
            <person name="Tanaka Y."/>
            <person name="Kasuga D."/>
            <person name="Oba Y."/>
            <person name="Hase S."/>
            <person name="Sato K."/>
            <person name="Oba Y."/>
            <person name="Sakakibara Y."/>
        </authorList>
    </citation>
    <scope>NUCLEOTIDE SEQUENCE</scope>
</reference>
<evidence type="ECO:0008006" key="4">
    <source>
        <dbReference type="Google" id="ProtNLM"/>
    </source>
</evidence>
<evidence type="ECO:0000256" key="1">
    <source>
        <dbReference type="SAM" id="Phobius"/>
    </source>
</evidence>
<name>A0ABQ0M3R6_MYCCL</name>
<keyword evidence="1" id="KW-1133">Transmembrane helix</keyword>
<dbReference type="InterPro" id="IPR018811">
    <property type="entry name" value="MRX11"/>
</dbReference>
<organism evidence="2 3">
    <name type="scientific">Mycena chlorophos</name>
    <name type="common">Agaric fungus</name>
    <name type="synonym">Agaricus chlorophos</name>
    <dbReference type="NCBI Taxonomy" id="658473"/>
    <lineage>
        <taxon>Eukaryota</taxon>
        <taxon>Fungi</taxon>
        <taxon>Dikarya</taxon>
        <taxon>Basidiomycota</taxon>
        <taxon>Agaricomycotina</taxon>
        <taxon>Agaricomycetes</taxon>
        <taxon>Agaricomycetidae</taxon>
        <taxon>Agaricales</taxon>
        <taxon>Marasmiineae</taxon>
        <taxon>Mycenaceae</taxon>
        <taxon>Mycena</taxon>
    </lineage>
</organism>
<evidence type="ECO:0000313" key="3">
    <source>
        <dbReference type="Proteomes" id="UP000815677"/>
    </source>
</evidence>
<dbReference type="EMBL" id="DF849506">
    <property type="protein sequence ID" value="GAT57882.1"/>
    <property type="molecule type" value="Genomic_DNA"/>
</dbReference>
<evidence type="ECO:0000313" key="2">
    <source>
        <dbReference type="EMBL" id="GAT57882.1"/>
    </source>
</evidence>
<gene>
    <name evidence="2" type="ORF">MCHLO_14375</name>
</gene>
<keyword evidence="1" id="KW-0472">Membrane</keyword>
<sequence>MPAFDRYRAALASISARTGAPLSSLVVSFGILHELTAIVPIVGLFYAGRSLGVGERLVASLPEESDSWVVQRCQSWVEDGKQWAARVGKRYGAFGLQKGDQLPVLPDHLAGDVANAVVAYAATKALLPVRIAASLYLAPGFSRVFIDPLRRGVGSFFRKSP</sequence>
<keyword evidence="1" id="KW-0812">Transmembrane</keyword>
<accession>A0ABQ0M3R6</accession>
<proteinExistence type="predicted"/>
<dbReference type="Proteomes" id="UP000815677">
    <property type="component" value="Unassembled WGS sequence"/>
</dbReference>
<protein>
    <recommendedName>
        <fullName evidence="4">DUF1279 domain-containing protein</fullName>
    </recommendedName>
</protein>
<dbReference type="Pfam" id="PF10306">
    <property type="entry name" value="FLILHELTA"/>
    <property type="match status" value="1"/>
</dbReference>
<dbReference type="PANTHER" id="PTHR28002">
    <property type="entry name" value="MIOREX COMPLEX COMPONENT 11"/>
    <property type="match status" value="1"/>
</dbReference>
<dbReference type="PANTHER" id="PTHR28002:SF1">
    <property type="entry name" value="MIOREX COMPLEX COMPONENT 11"/>
    <property type="match status" value="1"/>
</dbReference>
<keyword evidence="3" id="KW-1185">Reference proteome</keyword>